<evidence type="ECO:0000256" key="4">
    <source>
        <dbReference type="SAM" id="Coils"/>
    </source>
</evidence>
<feature type="repeat" description="TPR" evidence="3">
    <location>
        <begin position="788"/>
        <end position="821"/>
    </location>
</feature>
<dbReference type="Gene3D" id="3.40.50.300">
    <property type="entry name" value="P-loop containing nucleotide triphosphate hydrolases"/>
    <property type="match status" value="1"/>
</dbReference>
<reference evidence="6" key="1">
    <citation type="journal article" date="2017" name="bioRxiv">
        <title>Comparative analysis of the genomes of Stylophora pistillata and Acropora digitifera provides evidence for extensive differences between species of corals.</title>
        <authorList>
            <person name="Voolstra C.R."/>
            <person name="Li Y."/>
            <person name="Liew Y.J."/>
            <person name="Baumgarten S."/>
            <person name="Zoccola D."/>
            <person name="Flot J.-F."/>
            <person name="Tambutte S."/>
            <person name="Allemand D."/>
            <person name="Aranda M."/>
        </authorList>
    </citation>
    <scope>NUCLEOTIDE SEQUENCE [LARGE SCALE GENOMIC DNA]</scope>
</reference>
<gene>
    <name evidence="5" type="primary">nphp3</name>
    <name evidence="5" type="ORF">AWC38_SpisGene10156</name>
</gene>
<dbReference type="SUPFAM" id="SSF48452">
    <property type="entry name" value="TPR-like"/>
    <property type="match status" value="2"/>
</dbReference>
<dbReference type="Gene3D" id="1.25.40.10">
    <property type="entry name" value="Tetratricopeptide repeat domain"/>
    <property type="match status" value="2"/>
</dbReference>
<feature type="repeat" description="TPR" evidence="3">
    <location>
        <begin position="746"/>
        <end position="779"/>
    </location>
</feature>
<keyword evidence="6" id="KW-1185">Reference proteome</keyword>
<comment type="caution">
    <text evidence="5">The sequence shown here is derived from an EMBL/GenBank/DDBJ whole genome shotgun (WGS) entry which is preliminary data.</text>
</comment>
<dbReference type="PROSITE" id="PS50005">
    <property type="entry name" value="TPR"/>
    <property type="match status" value="4"/>
</dbReference>
<evidence type="ECO:0000313" key="5">
    <source>
        <dbReference type="EMBL" id="PFX25215.1"/>
    </source>
</evidence>
<dbReference type="Proteomes" id="UP000225706">
    <property type="component" value="Unassembled WGS sequence"/>
</dbReference>
<sequence>MFKSEWDIRYKGRFGEWKDTTQNGRDFFNSESKKSRSKNARLLATIKNGNTAEWDCSCLFFAILFSDSIGTTLSGSARTNVDDLREFRNYIAHKTEAQFTDAEFYKCIGRVLVDVSSLNLPTSYIEEVKNQTSFPTAEVNRLMVLLNILQEELKRAKSNSSASEKQVRSLMYDLQQAEDTIQREQEQVQCLTDELNSKVASFCHLPFKPSHQIVKRTNDVARILTEMQKLENDCKGVVSTVYLSGSPGCGKSQIARQIGQEFFTTSSDESDGETFVATMNAETLETLADSYITLAKQLGVTEYTLTQLATWKDSSPKETIQHLKSLIFPKMRQFCKWLIIADNVEDLSMVRGSLPQTASEECGHGQVLITTQDTSAIPTRAPHTYHESLSVGMQREDALELLKQVSQISNHKRAEEVAEVLGFQPLALAAAAFYVCTVVGHGSPNYTWPDYLETFSRGEREGTEEPLAKENGAYSKTLTTALKMALNNASKNDEVLRQTFCLLSLCASESLPVEAAASFIKARTATPTKEPHKRPTKELIKAKILKSSLIICFRGDDEAPEYFKVHQIVHELLKATWKTHSEARKALPDSIRSLHQVLLSECGHLFTKASSITPAGIAAWLSTTAAVCCDLSKPSDAILFSSSACGLIEYMGNAKETETLKADILAVHGRVLTLQCEYELSLSFLEESTNISMAVYGKEHAYMAGCYNNLGNVSRKLGDYNEAKVYYKKALTITKKIYGEEHPCVATSYNNMGVVYSDLRQHHKAKVYYEKAVIIGKKIYGDEHAEIARSYNNLGNVHNDLQQYHRAMEYHKKALEIRKKVFGEEHADVAGSYNNLGNVYRNLREYTQAKQCHEMALKIRREIYGEGHIKVATSYHNLRLIYRDFSEQTQAKSTICCLL</sequence>
<keyword evidence="2 3" id="KW-0802">TPR repeat</keyword>
<dbReference type="PANTHER" id="PTHR45641">
    <property type="entry name" value="TETRATRICOPEPTIDE REPEAT PROTEIN (AFU_ORTHOLOGUE AFUA_6G03870)"/>
    <property type="match status" value="1"/>
</dbReference>
<dbReference type="OrthoDB" id="1667894at2759"/>
<accession>A0A2B4S9S7</accession>
<evidence type="ECO:0000313" key="6">
    <source>
        <dbReference type="Proteomes" id="UP000225706"/>
    </source>
</evidence>
<dbReference type="SUPFAM" id="SSF52540">
    <property type="entry name" value="P-loop containing nucleoside triphosphate hydrolases"/>
    <property type="match status" value="1"/>
</dbReference>
<keyword evidence="1" id="KW-0677">Repeat</keyword>
<feature type="repeat" description="TPR" evidence="3">
    <location>
        <begin position="830"/>
        <end position="863"/>
    </location>
</feature>
<evidence type="ECO:0000256" key="2">
    <source>
        <dbReference type="ARBA" id="ARBA00022803"/>
    </source>
</evidence>
<evidence type="ECO:0000256" key="3">
    <source>
        <dbReference type="PROSITE-ProRule" id="PRU00339"/>
    </source>
</evidence>
<dbReference type="AlphaFoldDB" id="A0A2B4S9S7"/>
<protein>
    <submittedName>
        <fullName evidence="5">Nephrocystin-3</fullName>
    </submittedName>
</protein>
<name>A0A2B4S9S7_STYPI</name>
<dbReference type="InterPro" id="IPR027417">
    <property type="entry name" value="P-loop_NTPase"/>
</dbReference>
<feature type="coiled-coil region" evidence="4">
    <location>
        <begin position="139"/>
        <end position="194"/>
    </location>
</feature>
<evidence type="ECO:0000256" key="1">
    <source>
        <dbReference type="ARBA" id="ARBA00022737"/>
    </source>
</evidence>
<dbReference type="Pfam" id="PF13374">
    <property type="entry name" value="TPR_10"/>
    <property type="match status" value="2"/>
</dbReference>
<keyword evidence="4" id="KW-0175">Coiled coil</keyword>
<organism evidence="5 6">
    <name type="scientific">Stylophora pistillata</name>
    <name type="common">Smooth cauliflower coral</name>
    <dbReference type="NCBI Taxonomy" id="50429"/>
    <lineage>
        <taxon>Eukaryota</taxon>
        <taxon>Metazoa</taxon>
        <taxon>Cnidaria</taxon>
        <taxon>Anthozoa</taxon>
        <taxon>Hexacorallia</taxon>
        <taxon>Scleractinia</taxon>
        <taxon>Astrocoeniina</taxon>
        <taxon>Pocilloporidae</taxon>
        <taxon>Stylophora</taxon>
    </lineage>
</organism>
<dbReference type="EMBL" id="LSMT01000156">
    <property type="protein sequence ID" value="PFX25215.1"/>
    <property type="molecule type" value="Genomic_DNA"/>
</dbReference>
<dbReference type="InterPro" id="IPR011990">
    <property type="entry name" value="TPR-like_helical_dom_sf"/>
</dbReference>
<dbReference type="Pfam" id="PF13424">
    <property type="entry name" value="TPR_12"/>
    <property type="match status" value="1"/>
</dbReference>
<dbReference type="SMART" id="SM00028">
    <property type="entry name" value="TPR"/>
    <property type="match status" value="4"/>
</dbReference>
<feature type="repeat" description="TPR" evidence="3">
    <location>
        <begin position="704"/>
        <end position="737"/>
    </location>
</feature>
<dbReference type="InterPro" id="IPR019734">
    <property type="entry name" value="TPR_rpt"/>
</dbReference>
<proteinExistence type="predicted"/>
<dbReference type="PANTHER" id="PTHR45641:SF19">
    <property type="entry name" value="NEPHROCYSTIN-3"/>
    <property type="match status" value="1"/>
</dbReference>